<evidence type="ECO:0000256" key="4">
    <source>
        <dbReference type="ARBA" id="ARBA00023163"/>
    </source>
</evidence>
<keyword evidence="2" id="KW-0418">Kinase</keyword>
<evidence type="ECO:0000313" key="6">
    <source>
        <dbReference type="EMBL" id="GAA1589398.1"/>
    </source>
</evidence>
<evidence type="ECO:0000256" key="3">
    <source>
        <dbReference type="ARBA" id="ARBA00023015"/>
    </source>
</evidence>
<dbReference type="Gene3D" id="3.30.450.40">
    <property type="match status" value="1"/>
</dbReference>
<comment type="caution">
    <text evidence="6">The sequence shown here is derived from an EMBL/GenBank/DDBJ whole genome shotgun (WGS) entry which is preliminary data.</text>
</comment>
<evidence type="ECO:0000259" key="5">
    <source>
        <dbReference type="PROSITE" id="PS50921"/>
    </source>
</evidence>
<dbReference type="PROSITE" id="PS50921">
    <property type="entry name" value="ANTAR"/>
    <property type="match status" value="1"/>
</dbReference>
<accession>A0ABN2DX47</accession>
<dbReference type="Pfam" id="PF01590">
    <property type="entry name" value="GAF"/>
    <property type="match status" value="1"/>
</dbReference>
<dbReference type="InterPro" id="IPR012074">
    <property type="entry name" value="GAF_ANTAR"/>
</dbReference>
<dbReference type="Pfam" id="PF03861">
    <property type="entry name" value="ANTAR"/>
    <property type="match status" value="1"/>
</dbReference>
<dbReference type="InterPro" id="IPR036388">
    <property type="entry name" value="WH-like_DNA-bd_sf"/>
</dbReference>
<dbReference type="EMBL" id="BAAAOS010000033">
    <property type="protein sequence ID" value="GAA1589398.1"/>
    <property type="molecule type" value="Genomic_DNA"/>
</dbReference>
<evidence type="ECO:0000256" key="1">
    <source>
        <dbReference type="ARBA" id="ARBA00022679"/>
    </source>
</evidence>
<keyword evidence="4" id="KW-0804">Transcription</keyword>
<protein>
    <submittedName>
        <fullName evidence="6">GAF and ANTAR domain-containing protein</fullName>
    </submittedName>
</protein>
<dbReference type="SUPFAM" id="SSF55781">
    <property type="entry name" value="GAF domain-like"/>
    <property type="match status" value="1"/>
</dbReference>
<dbReference type="Gene3D" id="1.10.10.10">
    <property type="entry name" value="Winged helix-like DNA-binding domain superfamily/Winged helix DNA-binding domain"/>
    <property type="match status" value="1"/>
</dbReference>
<dbReference type="InterPro" id="IPR011006">
    <property type="entry name" value="CheY-like_superfamily"/>
</dbReference>
<dbReference type="InterPro" id="IPR005561">
    <property type="entry name" value="ANTAR"/>
</dbReference>
<dbReference type="SUPFAM" id="SSF52172">
    <property type="entry name" value="CheY-like"/>
    <property type="match status" value="1"/>
</dbReference>
<gene>
    <name evidence="6" type="ORF">GCM10009789_48820</name>
</gene>
<dbReference type="InterPro" id="IPR003018">
    <property type="entry name" value="GAF"/>
</dbReference>
<name>A0ABN2DX47_9ACTN</name>
<dbReference type="Proteomes" id="UP001500393">
    <property type="component" value="Unassembled WGS sequence"/>
</dbReference>
<proteinExistence type="predicted"/>
<organism evidence="6 7">
    <name type="scientific">Kribbella sancticallisti</name>
    <dbReference type="NCBI Taxonomy" id="460087"/>
    <lineage>
        <taxon>Bacteria</taxon>
        <taxon>Bacillati</taxon>
        <taxon>Actinomycetota</taxon>
        <taxon>Actinomycetes</taxon>
        <taxon>Propionibacteriales</taxon>
        <taxon>Kribbellaceae</taxon>
        <taxon>Kribbella</taxon>
    </lineage>
</organism>
<keyword evidence="3" id="KW-0805">Transcription regulation</keyword>
<reference evidence="6 7" key="1">
    <citation type="journal article" date="2019" name="Int. J. Syst. Evol. Microbiol.">
        <title>The Global Catalogue of Microorganisms (GCM) 10K type strain sequencing project: providing services to taxonomists for standard genome sequencing and annotation.</title>
        <authorList>
            <consortium name="The Broad Institute Genomics Platform"/>
            <consortium name="The Broad Institute Genome Sequencing Center for Infectious Disease"/>
            <person name="Wu L."/>
            <person name="Ma J."/>
        </authorList>
    </citation>
    <scope>NUCLEOTIDE SEQUENCE [LARGE SCALE GENOMIC DNA]</scope>
    <source>
        <strain evidence="6 7">JCM 14969</strain>
    </source>
</reference>
<keyword evidence="7" id="KW-1185">Reference proteome</keyword>
<dbReference type="SMART" id="SM00065">
    <property type="entry name" value="GAF"/>
    <property type="match status" value="1"/>
</dbReference>
<dbReference type="PIRSF" id="PIRSF036625">
    <property type="entry name" value="GAF_ANTAR"/>
    <property type="match status" value="1"/>
</dbReference>
<keyword evidence="1" id="KW-0808">Transferase</keyword>
<evidence type="ECO:0000313" key="7">
    <source>
        <dbReference type="Proteomes" id="UP001500393"/>
    </source>
</evidence>
<sequence length="236" mass="25199">MSDEVGVTAGAFARLAQELHGEHGVTETVEAVVRFALQVIGCESAGVLLTGSNRSLWTVTVTDPMIELVDQLQLASGTGPAFSIVAKGHDSLVVADSLAEKRWAAWSTGIAELGLRSALVVGLGRPGAMLGVLQLFDLGPYAFGPEDQRIASVLARHASIAVASALREASLWREAADRKQLGQAQGILMERFGIDAPRAAEILRLYSDENHVQLRDVAHQLSRRRRTPESRGGTVA</sequence>
<dbReference type="InterPro" id="IPR029016">
    <property type="entry name" value="GAF-like_dom_sf"/>
</dbReference>
<dbReference type="RefSeq" id="WP_344217687.1">
    <property type="nucleotide sequence ID" value="NZ_BAAAOS010000033.1"/>
</dbReference>
<dbReference type="SMART" id="SM01012">
    <property type="entry name" value="ANTAR"/>
    <property type="match status" value="1"/>
</dbReference>
<feature type="domain" description="ANTAR" evidence="5">
    <location>
        <begin position="161"/>
        <end position="222"/>
    </location>
</feature>
<evidence type="ECO:0000256" key="2">
    <source>
        <dbReference type="ARBA" id="ARBA00022777"/>
    </source>
</evidence>